<comment type="caution">
    <text evidence="1">The sequence shown here is derived from an EMBL/GenBank/DDBJ whole genome shotgun (WGS) entry which is preliminary data.</text>
</comment>
<name>A0A016TAX4_9BILA</name>
<evidence type="ECO:0000313" key="2">
    <source>
        <dbReference type="Proteomes" id="UP000024635"/>
    </source>
</evidence>
<accession>A0A016TAX4</accession>
<reference evidence="2" key="1">
    <citation type="journal article" date="2015" name="Nat. Genet.">
        <title>The genome and transcriptome of the zoonotic hookworm Ancylostoma ceylanicum identify infection-specific gene families.</title>
        <authorList>
            <person name="Schwarz E.M."/>
            <person name="Hu Y."/>
            <person name="Antoshechkin I."/>
            <person name="Miller M.M."/>
            <person name="Sternberg P.W."/>
            <person name="Aroian R.V."/>
        </authorList>
    </citation>
    <scope>NUCLEOTIDE SEQUENCE</scope>
    <source>
        <strain evidence="2">HY135</strain>
    </source>
</reference>
<dbReference type="EMBL" id="JARK01001456">
    <property type="protein sequence ID" value="EYB99784.1"/>
    <property type="molecule type" value="Genomic_DNA"/>
</dbReference>
<dbReference type="AlphaFoldDB" id="A0A016TAX4"/>
<evidence type="ECO:0000313" key="1">
    <source>
        <dbReference type="EMBL" id="EYB99784.1"/>
    </source>
</evidence>
<keyword evidence="2" id="KW-1185">Reference proteome</keyword>
<proteinExistence type="predicted"/>
<protein>
    <submittedName>
        <fullName evidence="1">Uncharacterized protein</fullName>
    </submittedName>
</protein>
<gene>
    <name evidence="1" type="primary">Acey_s0120.g936</name>
    <name evidence="1" type="ORF">Y032_0120g936</name>
</gene>
<sequence>MLVGYAAEEGGKAAMCHELNECLKCISSGNTAAKISEERMREIVPHSESQARNAVQRHKYSTIVVFEMDYTSVLSK</sequence>
<organism evidence="1 2">
    <name type="scientific">Ancylostoma ceylanicum</name>
    <dbReference type="NCBI Taxonomy" id="53326"/>
    <lineage>
        <taxon>Eukaryota</taxon>
        <taxon>Metazoa</taxon>
        <taxon>Ecdysozoa</taxon>
        <taxon>Nematoda</taxon>
        <taxon>Chromadorea</taxon>
        <taxon>Rhabditida</taxon>
        <taxon>Rhabditina</taxon>
        <taxon>Rhabditomorpha</taxon>
        <taxon>Strongyloidea</taxon>
        <taxon>Ancylostomatidae</taxon>
        <taxon>Ancylostomatinae</taxon>
        <taxon>Ancylostoma</taxon>
    </lineage>
</organism>
<dbReference type="Proteomes" id="UP000024635">
    <property type="component" value="Unassembled WGS sequence"/>
</dbReference>